<proteinExistence type="predicted"/>
<gene>
    <name evidence="3" type="ORF">C8N43_1671</name>
</gene>
<reference evidence="3 4" key="1">
    <citation type="submission" date="2018-04" db="EMBL/GenBank/DDBJ databases">
        <title>Genomic Encyclopedia of Archaeal and Bacterial Type Strains, Phase II (KMG-II): from individual species to whole genera.</title>
        <authorList>
            <person name="Goeker M."/>
        </authorList>
    </citation>
    <scope>NUCLEOTIDE SEQUENCE [LARGE SCALE GENOMIC DNA]</scope>
    <source>
        <strain evidence="3 4">DSM 100977</strain>
    </source>
</reference>
<name>A0A2T6BLR6_9RHOB</name>
<dbReference type="GO" id="GO:0004222">
    <property type="term" value="F:metalloendopeptidase activity"/>
    <property type="evidence" value="ECO:0007669"/>
    <property type="project" value="TreeGrafter"/>
</dbReference>
<evidence type="ECO:0000313" key="4">
    <source>
        <dbReference type="Proteomes" id="UP000243978"/>
    </source>
</evidence>
<organism evidence="3 4">
    <name type="scientific">Litoreibacter ponti</name>
    <dbReference type="NCBI Taxonomy" id="1510457"/>
    <lineage>
        <taxon>Bacteria</taxon>
        <taxon>Pseudomonadati</taxon>
        <taxon>Pseudomonadota</taxon>
        <taxon>Alphaproteobacteria</taxon>
        <taxon>Rhodobacterales</taxon>
        <taxon>Roseobacteraceae</taxon>
        <taxon>Litoreibacter</taxon>
    </lineage>
</organism>
<dbReference type="Pfam" id="PF01551">
    <property type="entry name" value="Peptidase_M23"/>
    <property type="match status" value="1"/>
</dbReference>
<dbReference type="OrthoDB" id="5489603at2"/>
<dbReference type="SUPFAM" id="SSF51261">
    <property type="entry name" value="Duplicated hybrid motif"/>
    <property type="match status" value="1"/>
</dbReference>
<dbReference type="AlphaFoldDB" id="A0A2T6BLR6"/>
<comment type="caution">
    <text evidence="3">The sequence shown here is derived from an EMBL/GenBank/DDBJ whole genome shotgun (WGS) entry which is preliminary data.</text>
</comment>
<accession>A0A2T6BLR6</accession>
<keyword evidence="1" id="KW-0732">Signal</keyword>
<dbReference type="EMBL" id="QBKS01000001">
    <property type="protein sequence ID" value="PTX57006.1"/>
    <property type="molecule type" value="Genomic_DNA"/>
</dbReference>
<evidence type="ECO:0000259" key="2">
    <source>
        <dbReference type="Pfam" id="PF01551"/>
    </source>
</evidence>
<feature type="signal peptide" evidence="1">
    <location>
        <begin position="1"/>
        <end position="19"/>
    </location>
</feature>
<dbReference type="CDD" id="cd12797">
    <property type="entry name" value="M23_peptidase"/>
    <property type="match status" value="1"/>
</dbReference>
<sequence length="322" mass="34062">MRRALQAIMISAFASPVLAEAPSFQLPIDCELGETCFIQNYVDTDPSAAHRDFTCGPLSYDGHKGTDVRLISLADMEAGVAVLAAAAGTVTATRDGMADIASTAPNAPDLEGRDCGNGLVIDHGDGWETQYCHMKNGSLSVSNGEKVAAGATLGEVGLSGRTEFPHIHMSIRRAGKVVDPFAPEPRAACGPSDDSLWADTPEYVGGGLMQAGFASDIPEFDAIKAGLASPPTLPADAGALVMWGFAFGTQEGDRMRFRIDGPMGWSHEQEVEFDKSQAQLFRASGRRKPPEGWASGSYKGRITLMRGDAVLGEEVLSVTIAR</sequence>
<dbReference type="InterPro" id="IPR050570">
    <property type="entry name" value="Cell_wall_metabolism_enzyme"/>
</dbReference>
<dbReference type="InterPro" id="IPR011055">
    <property type="entry name" value="Dup_hybrid_motif"/>
</dbReference>
<dbReference type="InterPro" id="IPR016047">
    <property type="entry name" value="M23ase_b-sheet_dom"/>
</dbReference>
<dbReference type="PANTHER" id="PTHR21666">
    <property type="entry name" value="PEPTIDASE-RELATED"/>
    <property type="match status" value="1"/>
</dbReference>
<evidence type="ECO:0000256" key="1">
    <source>
        <dbReference type="SAM" id="SignalP"/>
    </source>
</evidence>
<feature type="domain" description="M23ase beta-sheet core" evidence="2">
    <location>
        <begin position="75"/>
        <end position="180"/>
    </location>
</feature>
<evidence type="ECO:0000313" key="3">
    <source>
        <dbReference type="EMBL" id="PTX57006.1"/>
    </source>
</evidence>
<dbReference type="Proteomes" id="UP000243978">
    <property type="component" value="Unassembled WGS sequence"/>
</dbReference>
<keyword evidence="4" id="KW-1185">Reference proteome</keyword>
<protein>
    <submittedName>
        <fullName evidence="3">Peptidase M23-like protein</fullName>
    </submittedName>
</protein>
<dbReference type="PANTHER" id="PTHR21666:SF270">
    <property type="entry name" value="MUREIN HYDROLASE ACTIVATOR ENVC"/>
    <property type="match status" value="1"/>
</dbReference>
<feature type="chain" id="PRO_5015519252" evidence="1">
    <location>
        <begin position="20"/>
        <end position="322"/>
    </location>
</feature>
<dbReference type="Gene3D" id="2.70.70.10">
    <property type="entry name" value="Glucose Permease (Domain IIA)"/>
    <property type="match status" value="1"/>
</dbReference>